<organism evidence="1 2">
    <name type="scientific">Anopheles dirus</name>
    <dbReference type="NCBI Taxonomy" id="7168"/>
    <lineage>
        <taxon>Eukaryota</taxon>
        <taxon>Metazoa</taxon>
        <taxon>Ecdysozoa</taxon>
        <taxon>Arthropoda</taxon>
        <taxon>Hexapoda</taxon>
        <taxon>Insecta</taxon>
        <taxon>Pterygota</taxon>
        <taxon>Neoptera</taxon>
        <taxon>Endopterygota</taxon>
        <taxon>Diptera</taxon>
        <taxon>Nematocera</taxon>
        <taxon>Culicoidea</taxon>
        <taxon>Culicidae</taxon>
        <taxon>Anophelinae</taxon>
        <taxon>Anopheles</taxon>
    </lineage>
</organism>
<keyword evidence="2" id="KW-1185">Reference proteome</keyword>
<dbReference type="EnsemblMetazoa" id="ADIR014262-RA">
    <property type="protein sequence ID" value="ADIR014262-PA"/>
    <property type="gene ID" value="ADIR014262"/>
</dbReference>
<reference evidence="2" key="1">
    <citation type="submission" date="2013-03" db="EMBL/GenBank/DDBJ databases">
        <title>The Genome Sequence of Anopheles dirus WRAIR2.</title>
        <authorList>
            <consortium name="The Broad Institute Genomics Platform"/>
            <person name="Neafsey D.E."/>
            <person name="Walton C."/>
            <person name="Walker B."/>
            <person name="Young S.K."/>
            <person name="Zeng Q."/>
            <person name="Gargeya S."/>
            <person name="Fitzgerald M."/>
            <person name="Haas B."/>
            <person name="Abouelleil A."/>
            <person name="Allen A.W."/>
            <person name="Alvarado L."/>
            <person name="Arachchi H.M."/>
            <person name="Berlin A.M."/>
            <person name="Chapman S.B."/>
            <person name="Gainer-Dewar J."/>
            <person name="Goldberg J."/>
            <person name="Griggs A."/>
            <person name="Gujja S."/>
            <person name="Hansen M."/>
            <person name="Howarth C."/>
            <person name="Imamovic A."/>
            <person name="Ireland A."/>
            <person name="Larimer J."/>
            <person name="McCowan C."/>
            <person name="Murphy C."/>
            <person name="Pearson M."/>
            <person name="Poon T.W."/>
            <person name="Priest M."/>
            <person name="Roberts A."/>
            <person name="Saif S."/>
            <person name="Shea T."/>
            <person name="Sisk P."/>
            <person name="Sykes S."/>
            <person name="Wortman J."/>
            <person name="Nusbaum C."/>
            <person name="Birren B."/>
        </authorList>
    </citation>
    <scope>NUCLEOTIDE SEQUENCE [LARGE SCALE GENOMIC DNA]</scope>
    <source>
        <strain evidence="2">WRAIR2</strain>
    </source>
</reference>
<reference evidence="1" key="2">
    <citation type="submission" date="2020-05" db="UniProtKB">
        <authorList>
            <consortium name="EnsemblMetazoa"/>
        </authorList>
    </citation>
    <scope>IDENTIFICATION</scope>
    <source>
        <strain evidence="1">WRAIR2</strain>
    </source>
</reference>
<evidence type="ECO:0000313" key="2">
    <source>
        <dbReference type="Proteomes" id="UP000075884"/>
    </source>
</evidence>
<dbReference type="Proteomes" id="UP000075884">
    <property type="component" value="Unassembled WGS sequence"/>
</dbReference>
<dbReference type="VEuPathDB" id="VectorBase:ADIR014262"/>
<sequence length="83" mass="9033">MERKSAPAGTRFSAGRIEMIGIHAGTRVASYREARSENPRCQNCARLAVRPHIGGSCGSRQQTTIIVPSNADYRDLSRSSRTG</sequence>
<name>A0A182NWJ3_9DIPT</name>
<accession>A0A182NWJ3</accession>
<evidence type="ECO:0000313" key="1">
    <source>
        <dbReference type="EnsemblMetazoa" id="ADIR014262-PA"/>
    </source>
</evidence>
<dbReference type="AlphaFoldDB" id="A0A182NWJ3"/>
<proteinExistence type="predicted"/>
<protein>
    <submittedName>
        <fullName evidence="1">Uncharacterized protein</fullName>
    </submittedName>
</protein>